<dbReference type="EMBL" id="HBHW01040529">
    <property type="protein sequence ID" value="CAE0063088.1"/>
    <property type="molecule type" value="Transcribed_RNA"/>
</dbReference>
<name>A0A7S3ENM5_9RHOD</name>
<evidence type="ECO:0000313" key="2">
    <source>
        <dbReference type="EMBL" id="CAE0063088.1"/>
    </source>
</evidence>
<feature type="domain" description="DUF7769" evidence="1">
    <location>
        <begin position="13"/>
        <end position="67"/>
    </location>
</feature>
<dbReference type="PANTHER" id="PTHR33889:SF7">
    <property type="entry name" value="OS04G0681850 PROTEIN"/>
    <property type="match status" value="1"/>
</dbReference>
<dbReference type="InterPro" id="IPR056671">
    <property type="entry name" value="DUF7769"/>
</dbReference>
<dbReference type="InterPro" id="IPR009057">
    <property type="entry name" value="Homeodomain-like_sf"/>
</dbReference>
<sequence length="139" mass="15652">MTENGRPNAKKNLTYEERNGVLQALLEKSSNKSLPRGAIGEVANMFGVHRTTVLRIWSRGVESIAKGSKFMDVSSKIRQSGRKRKDYSKELAEYKSFPIKKRPSLRVAAAAFNIPKTTLVRRLQEAGDRRKTVSDQTQS</sequence>
<reference evidence="2" key="1">
    <citation type="submission" date="2021-01" db="EMBL/GenBank/DDBJ databases">
        <authorList>
            <person name="Corre E."/>
            <person name="Pelletier E."/>
            <person name="Niang G."/>
            <person name="Scheremetjew M."/>
            <person name="Finn R."/>
            <person name="Kale V."/>
            <person name="Holt S."/>
            <person name="Cochrane G."/>
            <person name="Meng A."/>
            <person name="Brown T."/>
            <person name="Cohen L."/>
        </authorList>
    </citation>
    <scope>NUCLEOTIDE SEQUENCE</scope>
    <source>
        <strain evidence="2">CCMP 769</strain>
    </source>
</reference>
<dbReference type="PANTHER" id="PTHR33889">
    <property type="entry name" value="OS04G0681850 PROTEIN"/>
    <property type="match status" value="1"/>
</dbReference>
<organism evidence="2">
    <name type="scientific">Rhodosorus marinus</name>
    <dbReference type="NCBI Taxonomy" id="101924"/>
    <lineage>
        <taxon>Eukaryota</taxon>
        <taxon>Rhodophyta</taxon>
        <taxon>Stylonematophyceae</taxon>
        <taxon>Stylonematales</taxon>
        <taxon>Stylonemataceae</taxon>
        <taxon>Rhodosorus</taxon>
    </lineage>
</organism>
<dbReference type="AlphaFoldDB" id="A0A7S3ENM5"/>
<gene>
    <name evidence="2" type="ORF">RMAR00112_LOCUS31160</name>
</gene>
<evidence type="ECO:0000259" key="1">
    <source>
        <dbReference type="Pfam" id="PF24964"/>
    </source>
</evidence>
<dbReference type="SUPFAM" id="SSF46689">
    <property type="entry name" value="Homeodomain-like"/>
    <property type="match status" value="1"/>
</dbReference>
<proteinExistence type="predicted"/>
<accession>A0A7S3ENM5</accession>
<protein>
    <recommendedName>
        <fullName evidence="1">DUF7769 domain-containing protein</fullName>
    </recommendedName>
</protein>
<dbReference type="Pfam" id="PF24964">
    <property type="entry name" value="DUF7769"/>
    <property type="match status" value="1"/>
</dbReference>